<organism evidence="2 3">
    <name type="scientific">Eumeta variegata</name>
    <name type="common">Bagworm moth</name>
    <name type="synonym">Eumeta japonica</name>
    <dbReference type="NCBI Taxonomy" id="151549"/>
    <lineage>
        <taxon>Eukaryota</taxon>
        <taxon>Metazoa</taxon>
        <taxon>Ecdysozoa</taxon>
        <taxon>Arthropoda</taxon>
        <taxon>Hexapoda</taxon>
        <taxon>Insecta</taxon>
        <taxon>Pterygota</taxon>
        <taxon>Neoptera</taxon>
        <taxon>Endopterygota</taxon>
        <taxon>Lepidoptera</taxon>
        <taxon>Glossata</taxon>
        <taxon>Ditrysia</taxon>
        <taxon>Tineoidea</taxon>
        <taxon>Psychidae</taxon>
        <taxon>Oiketicinae</taxon>
        <taxon>Eumeta</taxon>
    </lineage>
</organism>
<evidence type="ECO:0008006" key="4">
    <source>
        <dbReference type="Google" id="ProtNLM"/>
    </source>
</evidence>
<dbReference type="Proteomes" id="UP000299102">
    <property type="component" value="Unassembled WGS sequence"/>
</dbReference>
<reference evidence="2 3" key="1">
    <citation type="journal article" date="2019" name="Commun. Biol.">
        <title>The bagworm genome reveals a unique fibroin gene that provides high tensile strength.</title>
        <authorList>
            <person name="Kono N."/>
            <person name="Nakamura H."/>
            <person name="Ohtoshi R."/>
            <person name="Tomita M."/>
            <person name="Numata K."/>
            <person name="Arakawa K."/>
        </authorList>
    </citation>
    <scope>NUCLEOTIDE SEQUENCE [LARGE SCALE GENOMIC DNA]</scope>
</reference>
<feature type="non-terminal residue" evidence="2">
    <location>
        <position position="89"/>
    </location>
</feature>
<sequence length="89" mass="10720">MRAMDAAVLALAALPRVFYFAPSLQPAVMQHATCDKRRKKFENEVGHDRKHDSRRDCDHEKVKEFTLWPRERRRRRKLTQHEIEMYVIT</sequence>
<evidence type="ECO:0000256" key="1">
    <source>
        <dbReference type="SAM" id="SignalP"/>
    </source>
</evidence>
<dbReference type="AlphaFoldDB" id="A0A4C1ZIZ5"/>
<comment type="caution">
    <text evidence="2">The sequence shown here is derived from an EMBL/GenBank/DDBJ whole genome shotgun (WGS) entry which is preliminary data.</text>
</comment>
<accession>A0A4C1ZIZ5</accession>
<proteinExistence type="predicted"/>
<evidence type="ECO:0000313" key="3">
    <source>
        <dbReference type="Proteomes" id="UP000299102"/>
    </source>
</evidence>
<keyword evidence="3" id="KW-1185">Reference proteome</keyword>
<evidence type="ECO:0000313" key="2">
    <source>
        <dbReference type="EMBL" id="GBP86515.1"/>
    </source>
</evidence>
<gene>
    <name evidence="2" type="ORF">EVAR_62952_1</name>
</gene>
<protein>
    <recommendedName>
        <fullName evidence="4">Secreted protein</fullName>
    </recommendedName>
</protein>
<feature type="signal peptide" evidence="1">
    <location>
        <begin position="1"/>
        <end position="19"/>
    </location>
</feature>
<dbReference type="EMBL" id="BGZK01001800">
    <property type="protein sequence ID" value="GBP86515.1"/>
    <property type="molecule type" value="Genomic_DNA"/>
</dbReference>
<name>A0A4C1ZIZ5_EUMVA</name>
<keyword evidence="1" id="KW-0732">Signal</keyword>
<feature type="chain" id="PRO_5020032424" description="Secreted protein" evidence="1">
    <location>
        <begin position="20"/>
        <end position="89"/>
    </location>
</feature>